<dbReference type="Proteomes" id="UP000835052">
    <property type="component" value="Unassembled WGS sequence"/>
</dbReference>
<dbReference type="AlphaFoldDB" id="A0A8S1HRD3"/>
<protein>
    <submittedName>
        <fullName evidence="1">Uncharacterized protein</fullName>
    </submittedName>
</protein>
<evidence type="ECO:0000313" key="1">
    <source>
        <dbReference type="EMBL" id="CAD6196748.1"/>
    </source>
</evidence>
<organism evidence="1 2">
    <name type="scientific">Caenorhabditis auriculariae</name>
    <dbReference type="NCBI Taxonomy" id="2777116"/>
    <lineage>
        <taxon>Eukaryota</taxon>
        <taxon>Metazoa</taxon>
        <taxon>Ecdysozoa</taxon>
        <taxon>Nematoda</taxon>
        <taxon>Chromadorea</taxon>
        <taxon>Rhabditida</taxon>
        <taxon>Rhabditina</taxon>
        <taxon>Rhabditomorpha</taxon>
        <taxon>Rhabditoidea</taxon>
        <taxon>Rhabditidae</taxon>
        <taxon>Peloderinae</taxon>
        <taxon>Caenorhabditis</taxon>
    </lineage>
</organism>
<evidence type="ECO:0000313" key="2">
    <source>
        <dbReference type="Proteomes" id="UP000835052"/>
    </source>
</evidence>
<sequence>MFIASEIPRNGFVARQKPPDDVFRRSVGANQTVEFCYTHSSPEKASSGLQATVSACLGFAPPLRPHLDNIDVIRGT</sequence>
<reference evidence="1" key="1">
    <citation type="submission" date="2020-10" db="EMBL/GenBank/DDBJ databases">
        <authorList>
            <person name="Kikuchi T."/>
        </authorList>
    </citation>
    <scope>NUCLEOTIDE SEQUENCE</scope>
    <source>
        <strain evidence="1">NKZ352</strain>
    </source>
</reference>
<proteinExistence type="predicted"/>
<accession>A0A8S1HRD3</accession>
<dbReference type="EMBL" id="CAJGYM010000078">
    <property type="protein sequence ID" value="CAD6196748.1"/>
    <property type="molecule type" value="Genomic_DNA"/>
</dbReference>
<keyword evidence="2" id="KW-1185">Reference proteome</keyword>
<name>A0A8S1HRD3_9PELO</name>
<comment type="caution">
    <text evidence="1">The sequence shown here is derived from an EMBL/GenBank/DDBJ whole genome shotgun (WGS) entry which is preliminary data.</text>
</comment>
<gene>
    <name evidence="1" type="ORF">CAUJ_LOCUS12660</name>
</gene>